<evidence type="ECO:0000259" key="7">
    <source>
        <dbReference type="Pfam" id="PF05193"/>
    </source>
</evidence>
<name>A0ABW4DQR1_9RHOB</name>
<comment type="similarity">
    <text evidence="2 4">Belongs to the peptidase M16 family.</text>
</comment>
<dbReference type="Gene3D" id="3.30.830.10">
    <property type="entry name" value="Metalloenzyme, LuxS/M16 peptidase-like"/>
    <property type="match status" value="2"/>
</dbReference>
<keyword evidence="3" id="KW-0378">Hydrolase</keyword>
<feature type="region of interest" description="Disordered" evidence="5">
    <location>
        <begin position="212"/>
        <end position="233"/>
    </location>
</feature>
<keyword evidence="3" id="KW-0645">Protease</keyword>
<dbReference type="Pfam" id="PF00675">
    <property type="entry name" value="Peptidase_M16"/>
    <property type="match status" value="1"/>
</dbReference>
<feature type="compositionally biased region" description="Low complexity" evidence="5">
    <location>
        <begin position="451"/>
        <end position="468"/>
    </location>
</feature>
<dbReference type="InterPro" id="IPR050361">
    <property type="entry name" value="MPP/UQCRC_Complex"/>
</dbReference>
<evidence type="ECO:0000313" key="8">
    <source>
        <dbReference type="EMBL" id="MFD1480067.1"/>
    </source>
</evidence>
<dbReference type="Pfam" id="PF05193">
    <property type="entry name" value="Peptidase_M16_C"/>
    <property type="match status" value="1"/>
</dbReference>
<gene>
    <name evidence="8" type="ORF">ACFQ5P_02035</name>
</gene>
<reference evidence="9" key="1">
    <citation type="journal article" date="2019" name="Int. J. Syst. Evol. Microbiol.">
        <title>The Global Catalogue of Microorganisms (GCM) 10K type strain sequencing project: providing services to taxonomists for standard genome sequencing and annotation.</title>
        <authorList>
            <consortium name="The Broad Institute Genomics Platform"/>
            <consortium name="The Broad Institute Genome Sequencing Center for Infectious Disease"/>
            <person name="Wu L."/>
            <person name="Ma J."/>
        </authorList>
    </citation>
    <scope>NUCLEOTIDE SEQUENCE [LARGE SCALE GENOMIC DNA]</scope>
    <source>
        <strain evidence="9">CCM 8875</strain>
    </source>
</reference>
<evidence type="ECO:0000259" key="6">
    <source>
        <dbReference type="Pfam" id="PF00675"/>
    </source>
</evidence>
<proteinExistence type="inferred from homology"/>
<evidence type="ECO:0000256" key="1">
    <source>
        <dbReference type="ARBA" id="ARBA00001947"/>
    </source>
</evidence>
<dbReference type="Proteomes" id="UP001597302">
    <property type="component" value="Unassembled WGS sequence"/>
</dbReference>
<dbReference type="PANTHER" id="PTHR11851:SF49">
    <property type="entry name" value="MITOCHONDRIAL-PROCESSING PEPTIDASE SUBUNIT ALPHA"/>
    <property type="match status" value="1"/>
</dbReference>
<sequence>MPDGISHFTLPNGLETVVIQDERAPVVVQMVWYKIGAADEVPGKSGIAHYLEHLMFKGTDMLQPGELSKTVTANGGSDNAFTSWDFTAYFQRIASDRLPLVMQMEADRMANLQISDDDWQAERQVVLEERAQRVDSNPQALFAEEMNAILYDNHPYGRPIIGWRDEIEALTRDDAIAWYDSHYSPNEAVLVIAGDVTPEEARALAEEHYGPIPAKGEAKPRIRPQEPPKRTERRIEMSDPRVAQPTMVRSVLAAERNPGDQDKAAALTVLADLLGGSSQTSELAQRLMLPGKALWVGASYDGLSLDRTEFRLSMIPADGTSPVDAEAALDEALAQFLSDGVDEADLERVRTRLRAAQIYARDSAHGRAYDYGQGLSTSLTVQDVNDWPDILGAVSADQVMAAAREVLSAKGHVTGWLLPAEAQPASDGASPEPDEAAAPIPDAPIPDAPDSDMPAPDTAPTDTPAPETQTNPEVQG</sequence>
<evidence type="ECO:0000256" key="2">
    <source>
        <dbReference type="ARBA" id="ARBA00007261"/>
    </source>
</evidence>
<evidence type="ECO:0000313" key="9">
    <source>
        <dbReference type="Proteomes" id="UP001597302"/>
    </source>
</evidence>
<dbReference type="InterPro" id="IPR001431">
    <property type="entry name" value="Pept_M16_Zn_BS"/>
</dbReference>
<protein>
    <submittedName>
        <fullName evidence="8">Insulinase family protein</fullName>
    </submittedName>
</protein>
<dbReference type="InterPro" id="IPR011249">
    <property type="entry name" value="Metalloenz_LuxS/M16"/>
</dbReference>
<feature type="domain" description="Peptidase M16 C-terminal" evidence="7">
    <location>
        <begin position="170"/>
        <end position="353"/>
    </location>
</feature>
<feature type="domain" description="Peptidase M16 N-terminal" evidence="6">
    <location>
        <begin position="17"/>
        <end position="162"/>
    </location>
</feature>
<evidence type="ECO:0000256" key="3">
    <source>
        <dbReference type="ARBA" id="ARBA00023049"/>
    </source>
</evidence>
<dbReference type="PROSITE" id="PS00143">
    <property type="entry name" value="INSULINASE"/>
    <property type="match status" value="1"/>
</dbReference>
<comment type="cofactor">
    <cofactor evidence="1">
        <name>Zn(2+)</name>
        <dbReference type="ChEBI" id="CHEBI:29105"/>
    </cofactor>
</comment>
<keyword evidence="9" id="KW-1185">Reference proteome</keyword>
<evidence type="ECO:0000256" key="4">
    <source>
        <dbReference type="RuleBase" id="RU004447"/>
    </source>
</evidence>
<keyword evidence="3" id="KW-0482">Metalloprotease</keyword>
<dbReference type="PANTHER" id="PTHR11851">
    <property type="entry name" value="METALLOPROTEASE"/>
    <property type="match status" value="1"/>
</dbReference>
<accession>A0ABW4DQR1</accession>
<dbReference type="RefSeq" id="WP_207392325.1">
    <property type="nucleotide sequence ID" value="NZ_CBCSAJ010000080.1"/>
</dbReference>
<dbReference type="InterPro" id="IPR007863">
    <property type="entry name" value="Peptidase_M16_C"/>
</dbReference>
<evidence type="ECO:0000256" key="5">
    <source>
        <dbReference type="SAM" id="MobiDB-lite"/>
    </source>
</evidence>
<dbReference type="InterPro" id="IPR011765">
    <property type="entry name" value="Pept_M16_N"/>
</dbReference>
<dbReference type="SUPFAM" id="SSF63411">
    <property type="entry name" value="LuxS/MPP-like metallohydrolase"/>
    <property type="match status" value="2"/>
</dbReference>
<comment type="caution">
    <text evidence="8">The sequence shown here is derived from an EMBL/GenBank/DDBJ whole genome shotgun (WGS) entry which is preliminary data.</text>
</comment>
<feature type="compositionally biased region" description="Basic and acidic residues" evidence="5">
    <location>
        <begin position="216"/>
        <end position="233"/>
    </location>
</feature>
<dbReference type="EMBL" id="JBHTOQ010000003">
    <property type="protein sequence ID" value="MFD1480067.1"/>
    <property type="molecule type" value="Genomic_DNA"/>
</dbReference>
<organism evidence="8 9">
    <name type="scientific">Paracoccus nototheniae</name>
    <dbReference type="NCBI Taxonomy" id="2489002"/>
    <lineage>
        <taxon>Bacteria</taxon>
        <taxon>Pseudomonadati</taxon>
        <taxon>Pseudomonadota</taxon>
        <taxon>Alphaproteobacteria</taxon>
        <taxon>Rhodobacterales</taxon>
        <taxon>Paracoccaceae</taxon>
        <taxon>Paracoccus</taxon>
    </lineage>
</organism>
<feature type="region of interest" description="Disordered" evidence="5">
    <location>
        <begin position="422"/>
        <end position="476"/>
    </location>
</feature>